<keyword evidence="10" id="KW-0067">ATP-binding</keyword>
<dbReference type="SUPFAM" id="SSF55874">
    <property type="entry name" value="ATPase domain of HSP90 chaperone/DNA topoisomerase II/histidine kinase"/>
    <property type="match status" value="1"/>
</dbReference>
<organism evidence="17 18">
    <name type="scientific">Cohnella terricola</name>
    <dbReference type="NCBI Taxonomy" id="1289167"/>
    <lineage>
        <taxon>Bacteria</taxon>
        <taxon>Bacillati</taxon>
        <taxon>Bacillota</taxon>
        <taxon>Bacilli</taxon>
        <taxon>Bacillales</taxon>
        <taxon>Paenibacillaceae</taxon>
        <taxon>Cohnella</taxon>
    </lineage>
</organism>
<evidence type="ECO:0000256" key="5">
    <source>
        <dbReference type="ARBA" id="ARBA00022553"/>
    </source>
</evidence>
<dbReference type="CDD" id="cd06225">
    <property type="entry name" value="HAMP"/>
    <property type="match status" value="1"/>
</dbReference>
<name>A0A559JFF3_9BACL</name>
<evidence type="ECO:0000256" key="13">
    <source>
        <dbReference type="ARBA" id="ARBA00023136"/>
    </source>
</evidence>
<dbReference type="InterPro" id="IPR003660">
    <property type="entry name" value="HAMP_dom"/>
</dbReference>
<dbReference type="GO" id="GO:0000155">
    <property type="term" value="F:phosphorelay sensor kinase activity"/>
    <property type="evidence" value="ECO:0007669"/>
    <property type="project" value="InterPro"/>
</dbReference>
<keyword evidence="9 17" id="KW-0418">Kinase</keyword>
<feature type="transmembrane region" description="Helical" evidence="14">
    <location>
        <begin position="293"/>
        <end position="316"/>
    </location>
</feature>
<comment type="catalytic activity">
    <reaction evidence="1">
        <text>ATP + protein L-histidine = ADP + protein N-phospho-L-histidine.</text>
        <dbReference type="EC" id="2.7.13.3"/>
    </reaction>
</comment>
<dbReference type="Pfam" id="PF02518">
    <property type="entry name" value="HATPase_c"/>
    <property type="match status" value="1"/>
</dbReference>
<keyword evidence="12" id="KW-0902">Two-component regulatory system</keyword>
<keyword evidence="4" id="KW-1003">Cell membrane</keyword>
<proteinExistence type="predicted"/>
<evidence type="ECO:0000256" key="2">
    <source>
        <dbReference type="ARBA" id="ARBA00004651"/>
    </source>
</evidence>
<dbReference type="InterPro" id="IPR010559">
    <property type="entry name" value="Sig_transdc_His_kin_internal"/>
</dbReference>
<dbReference type="EC" id="2.7.13.3" evidence="3"/>
<dbReference type="InterPro" id="IPR036890">
    <property type="entry name" value="HATPase_C_sf"/>
</dbReference>
<dbReference type="Gene3D" id="1.10.8.500">
    <property type="entry name" value="HAMP domain in histidine kinase"/>
    <property type="match status" value="1"/>
</dbReference>
<dbReference type="EMBL" id="VNJJ01000008">
    <property type="protein sequence ID" value="TVX98603.1"/>
    <property type="molecule type" value="Genomic_DNA"/>
</dbReference>
<dbReference type="PRINTS" id="PR00344">
    <property type="entry name" value="BCTRLSENSOR"/>
</dbReference>
<evidence type="ECO:0000256" key="8">
    <source>
        <dbReference type="ARBA" id="ARBA00022741"/>
    </source>
</evidence>
<dbReference type="Proteomes" id="UP000316330">
    <property type="component" value="Unassembled WGS sequence"/>
</dbReference>
<evidence type="ECO:0000313" key="18">
    <source>
        <dbReference type="Proteomes" id="UP000316330"/>
    </source>
</evidence>
<dbReference type="RefSeq" id="WP_144703266.1">
    <property type="nucleotide sequence ID" value="NZ_VNJJ01000008.1"/>
</dbReference>
<dbReference type="OrthoDB" id="9776552at2"/>
<accession>A0A559JFF3</accession>
<comment type="subcellular location">
    <subcellularLocation>
        <location evidence="2">Cell membrane</location>
        <topology evidence="2">Multi-pass membrane protein</topology>
    </subcellularLocation>
</comment>
<dbReference type="InterPro" id="IPR005467">
    <property type="entry name" value="His_kinase_dom"/>
</dbReference>
<keyword evidence="7 14" id="KW-0812">Transmembrane</keyword>
<evidence type="ECO:0000256" key="11">
    <source>
        <dbReference type="ARBA" id="ARBA00022989"/>
    </source>
</evidence>
<dbReference type="PROSITE" id="PS50885">
    <property type="entry name" value="HAMP"/>
    <property type="match status" value="1"/>
</dbReference>
<evidence type="ECO:0000256" key="10">
    <source>
        <dbReference type="ARBA" id="ARBA00022840"/>
    </source>
</evidence>
<keyword evidence="18" id="KW-1185">Reference proteome</keyword>
<evidence type="ECO:0000256" key="4">
    <source>
        <dbReference type="ARBA" id="ARBA00022475"/>
    </source>
</evidence>
<evidence type="ECO:0000256" key="3">
    <source>
        <dbReference type="ARBA" id="ARBA00012438"/>
    </source>
</evidence>
<feature type="domain" description="Histidine kinase" evidence="15">
    <location>
        <begin position="413"/>
        <end position="577"/>
    </location>
</feature>
<evidence type="ECO:0000256" key="9">
    <source>
        <dbReference type="ARBA" id="ARBA00022777"/>
    </source>
</evidence>
<dbReference type="Pfam" id="PF06580">
    <property type="entry name" value="His_kinase"/>
    <property type="match status" value="1"/>
</dbReference>
<gene>
    <name evidence="17" type="ORF">FPZ45_14930</name>
</gene>
<keyword evidence="5" id="KW-0597">Phosphoprotein</keyword>
<dbReference type="Gene3D" id="3.30.450.20">
    <property type="entry name" value="PAS domain"/>
    <property type="match status" value="1"/>
</dbReference>
<evidence type="ECO:0000256" key="12">
    <source>
        <dbReference type="ARBA" id="ARBA00023012"/>
    </source>
</evidence>
<keyword evidence="8" id="KW-0547">Nucleotide-binding</keyword>
<reference evidence="17 18" key="1">
    <citation type="submission" date="2019-07" db="EMBL/GenBank/DDBJ databases">
        <authorList>
            <person name="Kim J."/>
        </authorList>
    </citation>
    <scope>NUCLEOTIDE SEQUENCE [LARGE SCALE GENOMIC DNA]</scope>
    <source>
        <strain evidence="17 18">G13</strain>
    </source>
</reference>
<evidence type="ECO:0000256" key="7">
    <source>
        <dbReference type="ARBA" id="ARBA00022692"/>
    </source>
</evidence>
<dbReference type="PROSITE" id="PS50109">
    <property type="entry name" value="HIS_KIN"/>
    <property type="match status" value="1"/>
</dbReference>
<keyword evidence="6" id="KW-0808">Transferase</keyword>
<dbReference type="InterPro" id="IPR003594">
    <property type="entry name" value="HATPase_dom"/>
</dbReference>
<protein>
    <recommendedName>
        <fullName evidence="3">histidine kinase</fullName>
        <ecNumber evidence="3">2.7.13.3</ecNumber>
    </recommendedName>
</protein>
<dbReference type="Gene3D" id="3.30.565.10">
    <property type="entry name" value="Histidine kinase-like ATPase, C-terminal domain"/>
    <property type="match status" value="1"/>
</dbReference>
<evidence type="ECO:0000259" key="16">
    <source>
        <dbReference type="PROSITE" id="PS50885"/>
    </source>
</evidence>
<evidence type="ECO:0000256" key="14">
    <source>
        <dbReference type="SAM" id="Phobius"/>
    </source>
</evidence>
<dbReference type="SMART" id="SM00304">
    <property type="entry name" value="HAMP"/>
    <property type="match status" value="1"/>
</dbReference>
<dbReference type="InterPro" id="IPR050640">
    <property type="entry name" value="Bact_2-comp_sensor_kinase"/>
</dbReference>
<dbReference type="InterPro" id="IPR004358">
    <property type="entry name" value="Sig_transdc_His_kin-like_C"/>
</dbReference>
<evidence type="ECO:0000256" key="6">
    <source>
        <dbReference type="ARBA" id="ARBA00022679"/>
    </source>
</evidence>
<feature type="domain" description="HAMP" evidence="16">
    <location>
        <begin position="317"/>
        <end position="369"/>
    </location>
</feature>
<comment type="caution">
    <text evidence="17">The sequence shown here is derived from an EMBL/GenBank/DDBJ whole genome shotgun (WGS) entry which is preliminary data.</text>
</comment>
<sequence>MRFPLFSWRQKLILTSLLCLVLPSVITLIITGIYTKDELRNKAVTKAGQSLEVAELYESNIMKDMINAFNSIQYDSEMITQLRIAWNKYKSDNTRSIDFFSFREVAKKLDRLTFFGGATYVTILLPNGLYFTNYSTYNNNLDFMYEESWIKDLATEPLNSTIWLGTQKNYVRSDAEKFPDLVTIVRTFQLHANSPNAYIILSKPEVQFRQIFAEYASDQIMMLLDEEGKIISHTNSDQIGQVFKEPVPQEDSYNVVNWNGHKYISVNHPLPYAGWSMRSLTPYESVTSKIGAIFNYVVILQIAFFLLFAIVLFYFLNQWTMPIMKLARTAIKVEKGFLEERSEVIGRDEVGHLGLAFDRMLDRFAEMIKQIEWEQSRKRIAELELLQAQVNPHFLFNTLNSIRLRAILKGEHEIGEIIGSLSTLLRMTINRNNEFVPLHEEVATVEHYMRLMNYRHSEGVVLSVNLASDTLLEAIPRFTLQPLVENAYLHGLRQKQGVISISSWKQANLLYIEIKDNGIGMMQEKMLEIKNGVSRSGIGLKNVSERLKIIYGEMFDMAMDSSPGEGLTITLIIPLNGKEESRHVSGHSGG</sequence>
<dbReference type="PANTHER" id="PTHR34220:SF11">
    <property type="entry name" value="SENSOR PROTEIN KINASE HPTS"/>
    <property type="match status" value="1"/>
</dbReference>
<keyword evidence="11 14" id="KW-1133">Transmembrane helix</keyword>
<dbReference type="GO" id="GO:0005886">
    <property type="term" value="C:plasma membrane"/>
    <property type="evidence" value="ECO:0007669"/>
    <property type="project" value="UniProtKB-SubCell"/>
</dbReference>
<evidence type="ECO:0000259" key="15">
    <source>
        <dbReference type="PROSITE" id="PS50109"/>
    </source>
</evidence>
<dbReference type="Pfam" id="PF00672">
    <property type="entry name" value="HAMP"/>
    <property type="match status" value="1"/>
</dbReference>
<evidence type="ECO:0000256" key="1">
    <source>
        <dbReference type="ARBA" id="ARBA00000085"/>
    </source>
</evidence>
<keyword evidence="13 14" id="KW-0472">Membrane</keyword>
<evidence type="ECO:0000313" key="17">
    <source>
        <dbReference type="EMBL" id="TVX98603.1"/>
    </source>
</evidence>
<dbReference type="SUPFAM" id="SSF158472">
    <property type="entry name" value="HAMP domain-like"/>
    <property type="match status" value="1"/>
</dbReference>
<dbReference type="GO" id="GO:0005524">
    <property type="term" value="F:ATP binding"/>
    <property type="evidence" value="ECO:0007669"/>
    <property type="project" value="UniProtKB-KW"/>
</dbReference>
<dbReference type="AlphaFoldDB" id="A0A559JFF3"/>
<dbReference type="PANTHER" id="PTHR34220">
    <property type="entry name" value="SENSOR HISTIDINE KINASE YPDA"/>
    <property type="match status" value="1"/>
</dbReference>